<organism evidence="1">
    <name type="scientific">Ovis aries</name>
    <name type="common">Sheep</name>
    <dbReference type="NCBI Taxonomy" id="9940"/>
    <lineage>
        <taxon>Eukaryota</taxon>
        <taxon>Metazoa</taxon>
        <taxon>Chordata</taxon>
        <taxon>Craniata</taxon>
        <taxon>Vertebrata</taxon>
        <taxon>Euteleostomi</taxon>
        <taxon>Mammalia</taxon>
        <taxon>Eutheria</taxon>
        <taxon>Laurasiatheria</taxon>
        <taxon>Artiodactyla</taxon>
        <taxon>Ruminantia</taxon>
        <taxon>Pecora</taxon>
        <taxon>Bovidae</taxon>
        <taxon>Caprinae</taxon>
        <taxon>Ovis</taxon>
    </lineage>
</organism>
<protein>
    <submittedName>
        <fullName evidence="1">Meiotic nuclear divisions 1</fullName>
    </submittedName>
</protein>
<accession>A0AC11C6B8</accession>
<evidence type="ECO:0000313" key="1">
    <source>
        <dbReference type="Ensembl" id="ENSOARP00020024494.2"/>
    </source>
</evidence>
<proteinExistence type="predicted"/>
<reference evidence="1" key="3">
    <citation type="submission" date="2025-09" db="UniProtKB">
        <authorList>
            <consortium name="Ensembl"/>
        </authorList>
    </citation>
    <scope>IDENTIFICATION</scope>
</reference>
<gene>
    <name evidence="1" type="primary">MND1</name>
</gene>
<dbReference type="Ensembl" id="ENSOART00020029611.2">
    <property type="protein sequence ID" value="ENSOARP00020024494.2"/>
    <property type="gene ID" value="ENSOARG00020019027.2"/>
</dbReference>
<sequence length="324" mass="36775">MTSKARAQDFLEKKKRDYTQHRGRKTEAAARACRPASGRGRAGPSRPRPQGGPRPPERPLAAAARGRCAPQERGLACLPLLPLAAPHAGRCRRQNQTRPSRPRPSPRAGPAAGRRAARAMSKKKGLSAEEKRTRMMEIFYETKDVFQLKDMEKIAPKEKGITAMSVKEVLQSLVDDGMVDCERIGTSNYYWAFPSKALHARKRKLEVLDSQLSEGNQKYANLQKSIEKAKVGRHETEERTMLAKELSSLRDQKEQLQAEVEKYRECDPQVVEEIRQANQVAKEAANRWTDNIFAIKSWAKRKFGFEENKIDKNFGIPEDFDYID</sequence>
<reference evidence="1" key="1">
    <citation type="submission" date="2020-11" db="EMBL/GenBank/DDBJ databases">
        <authorList>
            <person name="Davenport K.M."/>
            <person name="Bickhart D.M."/>
            <person name="Smith T.P.L."/>
            <person name="Murdoch B.M."/>
            <person name="Rosen B.D."/>
        </authorList>
    </citation>
    <scope>NUCLEOTIDE SEQUENCE [LARGE SCALE GENOMIC DNA]</scope>
    <source>
        <strain evidence="1">OAR_USU_Benz2616</strain>
    </source>
</reference>
<name>A0AC11C6B8_SHEEP</name>
<reference evidence="1" key="2">
    <citation type="submission" date="2025-08" db="UniProtKB">
        <authorList>
            <consortium name="Ensembl"/>
        </authorList>
    </citation>
    <scope>IDENTIFICATION</scope>
</reference>